<keyword evidence="5 9" id="KW-0479">Metal-binding</keyword>
<dbReference type="GO" id="GO:0006099">
    <property type="term" value="P:tricarboxylic acid cycle"/>
    <property type="evidence" value="ECO:0007669"/>
    <property type="project" value="InterPro"/>
</dbReference>
<keyword evidence="7 9" id="KW-0408">Iron</keyword>
<dbReference type="InterPro" id="IPR034804">
    <property type="entry name" value="SQR/QFR_C/D"/>
</dbReference>
<evidence type="ECO:0000313" key="11">
    <source>
        <dbReference type="EMBL" id="OGL48271.1"/>
    </source>
</evidence>
<dbReference type="Gene3D" id="1.20.1300.10">
    <property type="entry name" value="Fumarate reductase/succinate dehydrogenase, transmembrane subunit"/>
    <property type="match status" value="1"/>
</dbReference>
<evidence type="ECO:0000256" key="7">
    <source>
        <dbReference type="ARBA" id="ARBA00023004"/>
    </source>
</evidence>
<evidence type="ECO:0000256" key="8">
    <source>
        <dbReference type="ARBA" id="ARBA00023136"/>
    </source>
</evidence>
<dbReference type="NCBIfam" id="TIGR02970">
    <property type="entry name" value="succ_dehyd_cytB"/>
    <property type="match status" value="1"/>
</dbReference>
<evidence type="ECO:0000256" key="10">
    <source>
        <dbReference type="SAM" id="Phobius"/>
    </source>
</evidence>
<accession>A0A1F7S3H9</accession>
<proteinExistence type="inferred from homology"/>
<feature type="transmembrane region" description="Helical" evidence="10">
    <location>
        <begin position="12"/>
        <end position="36"/>
    </location>
</feature>
<dbReference type="InterPro" id="IPR000701">
    <property type="entry name" value="SuccDH_FuR_B_TM-su"/>
</dbReference>
<feature type="binding site" description="axial binding residue" evidence="9">
    <location>
        <position position="69"/>
    </location>
    <ligand>
        <name>heme</name>
        <dbReference type="ChEBI" id="CHEBI:30413"/>
        <note>ligand shared with second transmembrane subunit</note>
    </ligand>
    <ligandPart>
        <name>Fe</name>
        <dbReference type="ChEBI" id="CHEBI:18248"/>
    </ligandPart>
</feature>
<dbReference type="GO" id="GO:0046872">
    <property type="term" value="F:metal ion binding"/>
    <property type="evidence" value="ECO:0007669"/>
    <property type="project" value="UniProtKB-KW"/>
</dbReference>
<protein>
    <submittedName>
        <fullName evidence="11">Succinate dehydrogenase, cytochrome b556 subunit</fullName>
    </submittedName>
</protein>
<dbReference type="GO" id="GO:0016020">
    <property type="term" value="C:membrane"/>
    <property type="evidence" value="ECO:0007669"/>
    <property type="project" value="UniProtKB-SubCell"/>
</dbReference>
<comment type="similarity">
    <text evidence="2">Belongs to the cytochrome b560 family.</text>
</comment>
<dbReference type="Proteomes" id="UP000179266">
    <property type="component" value="Unassembled WGS sequence"/>
</dbReference>
<feature type="transmembrane region" description="Helical" evidence="10">
    <location>
        <begin position="91"/>
        <end position="111"/>
    </location>
</feature>
<name>A0A1F7S3H9_9BACT</name>
<feature type="transmembrane region" description="Helical" evidence="10">
    <location>
        <begin position="57"/>
        <end position="79"/>
    </location>
</feature>
<feature type="non-terminal residue" evidence="11">
    <location>
        <position position="1"/>
    </location>
</feature>
<evidence type="ECO:0000256" key="3">
    <source>
        <dbReference type="ARBA" id="ARBA00022617"/>
    </source>
</evidence>
<dbReference type="InterPro" id="IPR014314">
    <property type="entry name" value="Succ_DH_cytb556"/>
</dbReference>
<keyword evidence="6 10" id="KW-1133">Transmembrane helix</keyword>
<keyword evidence="4 10" id="KW-0812">Transmembrane</keyword>
<comment type="cofactor">
    <cofactor evidence="9">
        <name>heme</name>
        <dbReference type="ChEBI" id="CHEBI:30413"/>
    </cofactor>
    <text evidence="9">The heme is bound between the two transmembrane subunits.</text>
</comment>
<comment type="caution">
    <text evidence="11">The sequence shown here is derived from an EMBL/GenBank/DDBJ whole genome shotgun (WGS) entry which is preliminary data.</text>
</comment>
<dbReference type="SUPFAM" id="SSF81343">
    <property type="entry name" value="Fumarate reductase respiratory complex transmembrane subunits"/>
    <property type="match status" value="1"/>
</dbReference>
<dbReference type="Pfam" id="PF01127">
    <property type="entry name" value="Sdh_cyt"/>
    <property type="match status" value="1"/>
</dbReference>
<dbReference type="PANTHER" id="PTHR41910">
    <property type="entry name" value="SUCCINATE DEHYDROGENASE 2 MEMBRANE SUBUNIT SDHC"/>
    <property type="match status" value="1"/>
</dbReference>
<evidence type="ECO:0000256" key="5">
    <source>
        <dbReference type="ARBA" id="ARBA00022723"/>
    </source>
</evidence>
<dbReference type="GO" id="GO:0009055">
    <property type="term" value="F:electron transfer activity"/>
    <property type="evidence" value="ECO:0007669"/>
    <property type="project" value="InterPro"/>
</dbReference>
<evidence type="ECO:0000256" key="1">
    <source>
        <dbReference type="ARBA" id="ARBA00004370"/>
    </source>
</evidence>
<evidence type="ECO:0000313" key="12">
    <source>
        <dbReference type="Proteomes" id="UP000179266"/>
    </source>
</evidence>
<keyword evidence="8 10" id="KW-0472">Membrane</keyword>
<dbReference type="PANTHER" id="PTHR41910:SF1">
    <property type="entry name" value="SUCCINATE DEHYDROGENASE HYDROPHOBIC MEMBRANE ANCHOR SUBUNIT"/>
    <property type="match status" value="1"/>
</dbReference>
<evidence type="ECO:0000256" key="6">
    <source>
        <dbReference type="ARBA" id="ARBA00022989"/>
    </source>
</evidence>
<gene>
    <name evidence="11" type="ORF">A2161_17475</name>
</gene>
<evidence type="ECO:0000256" key="2">
    <source>
        <dbReference type="ARBA" id="ARBA00007244"/>
    </source>
</evidence>
<sequence length="115" mass="13262">IFLNFNTGMISFAVQRITGIALAAYLVLHVLTISAYRNGQEAFDTSVGKFDNTIGHFLEYFLLLAVLLHLLNGIRITLVDFFNLSRFQERMFIWCVIIFMVIALYSIRIFFSDLL</sequence>
<dbReference type="AlphaFoldDB" id="A0A1F7S3H9"/>
<organism evidence="11 12">
    <name type="scientific">Candidatus Schekmanbacteria bacterium RBG_13_48_7</name>
    <dbReference type="NCBI Taxonomy" id="1817878"/>
    <lineage>
        <taxon>Bacteria</taxon>
        <taxon>Candidatus Schekmaniibacteriota</taxon>
    </lineage>
</organism>
<comment type="subcellular location">
    <subcellularLocation>
        <location evidence="1">Membrane</location>
    </subcellularLocation>
</comment>
<evidence type="ECO:0000256" key="9">
    <source>
        <dbReference type="PIRSR" id="PIRSR000178-1"/>
    </source>
</evidence>
<dbReference type="InterPro" id="IPR039023">
    <property type="entry name" value="SdhC_prok"/>
</dbReference>
<keyword evidence="3 9" id="KW-0349">Heme</keyword>
<dbReference type="EMBL" id="MGDD01000042">
    <property type="protein sequence ID" value="OGL48271.1"/>
    <property type="molecule type" value="Genomic_DNA"/>
</dbReference>
<evidence type="ECO:0000256" key="4">
    <source>
        <dbReference type="ARBA" id="ARBA00022692"/>
    </source>
</evidence>
<reference evidence="11 12" key="1">
    <citation type="journal article" date="2016" name="Nat. Commun.">
        <title>Thousands of microbial genomes shed light on interconnected biogeochemical processes in an aquifer system.</title>
        <authorList>
            <person name="Anantharaman K."/>
            <person name="Brown C.T."/>
            <person name="Hug L.A."/>
            <person name="Sharon I."/>
            <person name="Castelle C.J."/>
            <person name="Probst A.J."/>
            <person name="Thomas B.C."/>
            <person name="Singh A."/>
            <person name="Wilkins M.J."/>
            <person name="Karaoz U."/>
            <person name="Brodie E.L."/>
            <person name="Williams K.H."/>
            <person name="Hubbard S.S."/>
            <person name="Banfield J.F."/>
        </authorList>
    </citation>
    <scope>NUCLEOTIDE SEQUENCE [LARGE SCALE GENOMIC DNA]</scope>
</reference>
<dbReference type="PIRSF" id="PIRSF000178">
    <property type="entry name" value="SDH_cyt_b560"/>
    <property type="match status" value="1"/>
</dbReference>